<name>A0ABQ2KT37_9BACL</name>
<keyword evidence="1" id="KW-0732">Signal</keyword>
<dbReference type="PROSITE" id="PS51257">
    <property type="entry name" value="PROKAR_LIPOPROTEIN"/>
    <property type="match status" value="1"/>
</dbReference>
<sequence>MKRTLFKTGMLLALTAALFTAGCSKPDNEPFESITTSIRVTEKGQSDDLAEKWIIAANSNNNGLGDVRIEVENEMVWNLIEVNREYFVAYQGSKQKGYVLGQIEQVEE</sequence>
<evidence type="ECO:0008006" key="4">
    <source>
        <dbReference type="Google" id="ProtNLM"/>
    </source>
</evidence>
<evidence type="ECO:0000256" key="1">
    <source>
        <dbReference type="SAM" id="SignalP"/>
    </source>
</evidence>
<dbReference type="Proteomes" id="UP000606653">
    <property type="component" value="Unassembled WGS sequence"/>
</dbReference>
<proteinExistence type="predicted"/>
<keyword evidence="3" id="KW-1185">Reference proteome</keyword>
<accession>A0ABQ2KT37</accession>
<evidence type="ECO:0000313" key="2">
    <source>
        <dbReference type="EMBL" id="GGN91424.1"/>
    </source>
</evidence>
<gene>
    <name evidence="2" type="ORF">GCM10010969_03080</name>
</gene>
<feature type="signal peptide" evidence="1">
    <location>
        <begin position="1"/>
        <end position="21"/>
    </location>
</feature>
<evidence type="ECO:0000313" key="3">
    <source>
        <dbReference type="Proteomes" id="UP000606653"/>
    </source>
</evidence>
<feature type="chain" id="PRO_5046259023" description="SH3 domain-containing protein" evidence="1">
    <location>
        <begin position="22"/>
        <end position="108"/>
    </location>
</feature>
<dbReference type="EMBL" id="BMLN01000001">
    <property type="protein sequence ID" value="GGN91424.1"/>
    <property type="molecule type" value="Genomic_DNA"/>
</dbReference>
<organism evidence="2 3">
    <name type="scientific">Saccharibacillus kuerlensis</name>
    <dbReference type="NCBI Taxonomy" id="459527"/>
    <lineage>
        <taxon>Bacteria</taxon>
        <taxon>Bacillati</taxon>
        <taxon>Bacillota</taxon>
        <taxon>Bacilli</taxon>
        <taxon>Bacillales</taxon>
        <taxon>Paenibacillaceae</taxon>
        <taxon>Saccharibacillus</taxon>
    </lineage>
</organism>
<reference evidence="3" key="1">
    <citation type="journal article" date="2019" name="Int. J. Syst. Evol. Microbiol.">
        <title>The Global Catalogue of Microorganisms (GCM) 10K type strain sequencing project: providing services to taxonomists for standard genome sequencing and annotation.</title>
        <authorList>
            <consortium name="The Broad Institute Genomics Platform"/>
            <consortium name="The Broad Institute Genome Sequencing Center for Infectious Disease"/>
            <person name="Wu L."/>
            <person name="Ma J."/>
        </authorList>
    </citation>
    <scope>NUCLEOTIDE SEQUENCE [LARGE SCALE GENOMIC DNA]</scope>
    <source>
        <strain evidence="3">CGMCC 1.6964</strain>
    </source>
</reference>
<protein>
    <recommendedName>
        <fullName evidence="4">SH3 domain-containing protein</fullName>
    </recommendedName>
</protein>
<comment type="caution">
    <text evidence="2">The sequence shown here is derived from an EMBL/GenBank/DDBJ whole genome shotgun (WGS) entry which is preliminary data.</text>
</comment>
<dbReference type="RefSeq" id="WP_018975244.1">
    <property type="nucleotide sequence ID" value="NZ_BMLN01000001.1"/>
</dbReference>